<evidence type="ECO:0000313" key="16">
    <source>
        <dbReference type="Proteomes" id="UP000015462"/>
    </source>
</evidence>
<dbReference type="PROSITE" id="PS50929">
    <property type="entry name" value="ABC_TM1F"/>
    <property type="match status" value="1"/>
</dbReference>
<feature type="transmembrane region" description="Helical" evidence="12">
    <location>
        <begin position="254"/>
        <end position="275"/>
    </location>
</feature>
<dbReference type="InterPro" id="IPR011527">
    <property type="entry name" value="ABC1_TM_dom"/>
</dbReference>
<dbReference type="SUPFAM" id="SSF52540">
    <property type="entry name" value="P-loop containing nucleoside triphosphate hydrolases"/>
    <property type="match status" value="1"/>
</dbReference>
<comment type="similarity">
    <text evidence="2">Belongs to the ABC transporter superfamily. Drug exporter-2 (TC 3.A.1.117) family.</text>
</comment>
<dbReference type="Pfam" id="PF00005">
    <property type="entry name" value="ABC_tran"/>
    <property type="match status" value="1"/>
</dbReference>
<keyword evidence="5 12" id="KW-0812">Transmembrane</keyword>
<dbReference type="InterPro" id="IPR027417">
    <property type="entry name" value="P-loop_NTPase"/>
</dbReference>
<evidence type="ECO:0000256" key="12">
    <source>
        <dbReference type="SAM" id="Phobius"/>
    </source>
</evidence>
<gene>
    <name evidence="15" type="ORF">L196_02275</name>
</gene>
<evidence type="ECO:0000256" key="4">
    <source>
        <dbReference type="ARBA" id="ARBA00022448"/>
    </source>
</evidence>
<dbReference type="InterPro" id="IPR039421">
    <property type="entry name" value="Type_1_exporter"/>
</dbReference>
<keyword evidence="6" id="KW-0547">Nucleotide-binding</keyword>
<dbReference type="EMBL" id="ASHL01000001">
    <property type="protein sequence ID" value="EPD14286.1"/>
    <property type="molecule type" value="Genomic_DNA"/>
</dbReference>
<evidence type="ECO:0000256" key="5">
    <source>
        <dbReference type="ARBA" id="ARBA00022692"/>
    </source>
</evidence>
<dbReference type="InterPro" id="IPR017871">
    <property type="entry name" value="ABC_transporter-like_CS"/>
</dbReference>
<dbReference type="SMART" id="SM00382">
    <property type="entry name" value="AAA"/>
    <property type="match status" value="1"/>
</dbReference>
<name>A0AB33Z491_9GAMM</name>
<dbReference type="GO" id="GO:0005524">
    <property type="term" value="F:ATP binding"/>
    <property type="evidence" value="ECO:0007669"/>
    <property type="project" value="UniProtKB-KW"/>
</dbReference>
<dbReference type="GO" id="GO:0005886">
    <property type="term" value="C:plasma membrane"/>
    <property type="evidence" value="ECO:0007669"/>
    <property type="project" value="UniProtKB-SubCell"/>
</dbReference>
<keyword evidence="16" id="KW-1185">Reference proteome</keyword>
<dbReference type="GO" id="GO:0034040">
    <property type="term" value="F:ATPase-coupled lipid transmembrane transporter activity"/>
    <property type="evidence" value="ECO:0007669"/>
    <property type="project" value="TreeGrafter"/>
</dbReference>
<feature type="transmembrane region" description="Helical" evidence="12">
    <location>
        <begin position="61"/>
        <end position="84"/>
    </location>
</feature>
<dbReference type="PANTHER" id="PTHR24221">
    <property type="entry name" value="ATP-BINDING CASSETTE SUB-FAMILY B"/>
    <property type="match status" value="1"/>
</dbReference>
<feature type="transmembrane region" description="Helical" evidence="12">
    <location>
        <begin position="169"/>
        <end position="186"/>
    </location>
</feature>
<evidence type="ECO:0000256" key="1">
    <source>
        <dbReference type="ARBA" id="ARBA00004651"/>
    </source>
</evidence>
<dbReference type="FunFam" id="3.40.50.300:FF:000604">
    <property type="entry name" value="ABC transporter B family member 28"/>
    <property type="match status" value="1"/>
</dbReference>
<evidence type="ECO:0000256" key="11">
    <source>
        <dbReference type="ARBA" id="ARBA00040960"/>
    </source>
</evidence>
<comment type="subcellular location">
    <subcellularLocation>
        <location evidence="1">Cell membrane</location>
        <topology evidence="1">Multi-pass membrane protein</topology>
    </subcellularLocation>
</comment>
<evidence type="ECO:0000259" key="14">
    <source>
        <dbReference type="PROSITE" id="PS50929"/>
    </source>
</evidence>
<accession>A0AB33Z491</accession>
<dbReference type="InterPro" id="IPR003439">
    <property type="entry name" value="ABC_transporter-like_ATP-bd"/>
</dbReference>
<comment type="catalytic activity">
    <reaction evidence="10">
        <text>ATP + H2O + xenobioticSide 1 = ADP + phosphate + xenobioticSide 2.</text>
        <dbReference type="EC" id="7.6.2.2"/>
    </reaction>
</comment>
<keyword evidence="7" id="KW-0067">ATP-binding</keyword>
<evidence type="ECO:0000256" key="9">
    <source>
        <dbReference type="ARBA" id="ARBA00023136"/>
    </source>
</evidence>
<keyword evidence="4" id="KW-0813">Transport</keyword>
<dbReference type="PROSITE" id="PS00211">
    <property type="entry name" value="ABC_TRANSPORTER_1"/>
    <property type="match status" value="1"/>
</dbReference>
<dbReference type="InterPro" id="IPR003593">
    <property type="entry name" value="AAA+_ATPase"/>
</dbReference>
<dbReference type="GO" id="GO:0005737">
    <property type="term" value="C:cytoplasm"/>
    <property type="evidence" value="ECO:0007669"/>
    <property type="project" value="UniProtKB-ARBA"/>
</dbReference>
<evidence type="ECO:0000256" key="10">
    <source>
        <dbReference type="ARBA" id="ARBA00034018"/>
    </source>
</evidence>
<comment type="caution">
    <text evidence="15">The sequence shown here is derived from an EMBL/GenBank/DDBJ whole genome shotgun (WGS) entry which is preliminary data.</text>
</comment>
<feature type="domain" description="ABC transmembrane type-1" evidence="14">
    <location>
        <begin position="14"/>
        <end position="310"/>
    </location>
</feature>
<dbReference type="RefSeq" id="WP_016389815.1">
    <property type="nucleotide sequence ID" value="NZ_KE646805.1"/>
</dbReference>
<dbReference type="SUPFAM" id="SSF90123">
    <property type="entry name" value="ABC transporter transmembrane region"/>
    <property type="match status" value="1"/>
</dbReference>
<evidence type="ECO:0000256" key="2">
    <source>
        <dbReference type="ARBA" id="ARBA00006526"/>
    </source>
</evidence>
<dbReference type="InterPro" id="IPR036640">
    <property type="entry name" value="ABC1_TM_sf"/>
</dbReference>
<dbReference type="PROSITE" id="PS50893">
    <property type="entry name" value="ABC_TRANSPORTER_2"/>
    <property type="match status" value="1"/>
</dbReference>
<evidence type="ECO:0000256" key="7">
    <source>
        <dbReference type="ARBA" id="ARBA00022840"/>
    </source>
</evidence>
<evidence type="ECO:0000259" key="13">
    <source>
        <dbReference type="PROSITE" id="PS50893"/>
    </source>
</evidence>
<sequence length="581" mass="65467">MAKKHRASLIKANIMAMIAVLASVPVPLLMPLLVDEVLLKQPGVAVQTIQQITPTVWHGPILYILALLVLTLLLRAISLFFNVLQSRLFTLTAKEITFQIRRHLLQRLPFISMTEFETVGSGTISSHFITDIETVDQFIGSTTSKLLVAILTVLGTSIVLLWMHWQLALFILFLNPAVIYFTTIFAKRVKHLKANENLAFEDFQQSLIETLNAIREIRAHNRSKHYTTLLIGKANTIRTRASSYSWKSDTANRLGFMVFLFGFDIFRALAMFMVVYADLSIGQMLAVFGYLWFMMGPVQEILHVQLSFFSANAALERINSLITLKDEPRYPHTVNPFKNKHSVSIQMKNIHFSYGRHKNILNGITLDIKSGDQIALVGASGGGKSTLVQALLGLYPISDGMIYFDNIPVTQIGFDTIRNNVSTVLQHPVLFNASIRDNLTMGRSLNDNELWHALSIAQLQQTIQQLPQQLDTLIGQQGVRLSGGQRQRLAIARMILSQPKVVILDEATSALDSETEFQLHKSMRSFLKDRTTIIIAHRLSAIKQAQHVYVFEDGIISEQGHHNKLIEQQGLYAKLYGEKQH</sequence>
<organism evidence="15 16">
    <name type="scientific">Cycloclasticus pugetii</name>
    <dbReference type="NCBI Taxonomy" id="34068"/>
    <lineage>
        <taxon>Bacteria</taxon>
        <taxon>Pseudomonadati</taxon>
        <taxon>Pseudomonadota</taxon>
        <taxon>Gammaproteobacteria</taxon>
        <taxon>Thiotrichales</taxon>
        <taxon>Piscirickettsiaceae</taxon>
        <taxon>Cycloclasticus</taxon>
    </lineage>
</organism>
<dbReference type="Gene3D" id="1.20.1560.10">
    <property type="entry name" value="ABC transporter type 1, transmembrane domain"/>
    <property type="match status" value="1"/>
</dbReference>
<dbReference type="CDD" id="cd07346">
    <property type="entry name" value="ABC_6TM_exporters"/>
    <property type="match status" value="1"/>
</dbReference>
<dbReference type="PANTHER" id="PTHR24221:SF233">
    <property type="entry name" value="ATP-BINDING_PERMEASE FUSION ABC TRANSPORTER-RELATED"/>
    <property type="match status" value="1"/>
</dbReference>
<evidence type="ECO:0000256" key="3">
    <source>
        <dbReference type="ARBA" id="ARBA00012191"/>
    </source>
</evidence>
<dbReference type="Proteomes" id="UP000015462">
    <property type="component" value="Unassembled WGS sequence"/>
</dbReference>
<feature type="transmembrane region" description="Helical" evidence="12">
    <location>
        <begin position="146"/>
        <end position="163"/>
    </location>
</feature>
<dbReference type="Pfam" id="PF00664">
    <property type="entry name" value="ABC_membrane"/>
    <property type="match status" value="1"/>
</dbReference>
<dbReference type="AlphaFoldDB" id="A0AB33Z491"/>
<proteinExistence type="inferred from homology"/>
<reference evidence="15 16" key="1">
    <citation type="journal article" date="2013" name="Genome Announc.">
        <title>Genome Sequence of the Pyrene- and Fluoranthene-Degrading Bacterium Cycloclasticus sp. Strain PY97M.</title>
        <authorList>
            <person name="Cui Z."/>
            <person name="Xu G."/>
            <person name="Li Q."/>
            <person name="Gao W."/>
            <person name="Zheng L."/>
        </authorList>
    </citation>
    <scope>NUCLEOTIDE SEQUENCE [LARGE SCALE GENOMIC DNA]</scope>
    <source>
        <strain evidence="15 16">PY97M</strain>
    </source>
</reference>
<dbReference type="GO" id="GO:0008559">
    <property type="term" value="F:ABC-type xenobiotic transporter activity"/>
    <property type="evidence" value="ECO:0007669"/>
    <property type="project" value="UniProtKB-EC"/>
</dbReference>
<evidence type="ECO:0000256" key="8">
    <source>
        <dbReference type="ARBA" id="ARBA00022989"/>
    </source>
</evidence>
<feature type="domain" description="ABC transporter" evidence="13">
    <location>
        <begin position="345"/>
        <end position="578"/>
    </location>
</feature>
<keyword evidence="9 12" id="KW-0472">Membrane</keyword>
<keyword evidence="8 12" id="KW-1133">Transmembrane helix</keyword>
<evidence type="ECO:0000256" key="6">
    <source>
        <dbReference type="ARBA" id="ARBA00022741"/>
    </source>
</evidence>
<dbReference type="GO" id="GO:0016887">
    <property type="term" value="F:ATP hydrolysis activity"/>
    <property type="evidence" value="ECO:0007669"/>
    <property type="project" value="InterPro"/>
</dbReference>
<evidence type="ECO:0000313" key="15">
    <source>
        <dbReference type="EMBL" id="EPD14286.1"/>
    </source>
</evidence>
<dbReference type="EC" id="7.6.2.2" evidence="3"/>
<protein>
    <recommendedName>
        <fullName evidence="11">Multidrug resistance-like ATP-binding protein MdlB</fullName>
        <ecNumber evidence="3">7.6.2.2</ecNumber>
    </recommendedName>
</protein>
<feature type="transmembrane region" description="Helical" evidence="12">
    <location>
        <begin position="12"/>
        <end position="34"/>
    </location>
</feature>
<dbReference type="Gene3D" id="3.40.50.300">
    <property type="entry name" value="P-loop containing nucleotide triphosphate hydrolases"/>
    <property type="match status" value="1"/>
</dbReference>